<evidence type="ECO:0000256" key="1">
    <source>
        <dbReference type="SAM" id="MobiDB-lite"/>
    </source>
</evidence>
<organism evidence="2 3">
    <name type="scientific">Schistosoma mattheei</name>
    <dbReference type="NCBI Taxonomy" id="31246"/>
    <lineage>
        <taxon>Eukaryota</taxon>
        <taxon>Metazoa</taxon>
        <taxon>Spiralia</taxon>
        <taxon>Lophotrochozoa</taxon>
        <taxon>Platyhelminthes</taxon>
        <taxon>Trematoda</taxon>
        <taxon>Digenea</taxon>
        <taxon>Strigeidida</taxon>
        <taxon>Schistosomatoidea</taxon>
        <taxon>Schistosomatidae</taxon>
        <taxon>Schistosoma</taxon>
    </lineage>
</organism>
<keyword evidence="3" id="KW-1185">Reference proteome</keyword>
<dbReference type="EMBL" id="UZAL01011637">
    <property type="protein sequence ID" value="VDP05492.1"/>
    <property type="molecule type" value="Genomic_DNA"/>
</dbReference>
<proteinExistence type="predicted"/>
<protein>
    <submittedName>
        <fullName evidence="2">Uncharacterized protein</fullName>
    </submittedName>
</protein>
<dbReference type="Proteomes" id="UP000269396">
    <property type="component" value="Unassembled WGS sequence"/>
</dbReference>
<name>A0A183NQE5_9TREM</name>
<feature type="region of interest" description="Disordered" evidence="1">
    <location>
        <begin position="84"/>
        <end position="108"/>
    </location>
</feature>
<feature type="compositionally biased region" description="Acidic residues" evidence="1">
    <location>
        <begin position="87"/>
        <end position="96"/>
    </location>
</feature>
<sequence length="108" mass="12400">MSYGTLTTHLTEVERILNDRPLLRTRTKWTQRRRDLQVGDLLLIIGDTYARKNLPKGLVVSFDPGGDGLVRQAKIRTWKGQARTNALEEEEEEEEEQALHALNLQDDS</sequence>
<dbReference type="Pfam" id="PF18701">
    <property type="entry name" value="DUF5641"/>
    <property type="match status" value="1"/>
</dbReference>
<gene>
    <name evidence="2" type="ORF">SMTD_LOCUS4330</name>
</gene>
<accession>A0A183NQE5</accession>
<reference evidence="2 3" key="1">
    <citation type="submission" date="2018-11" db="EMBL/GenBank/DDBJ databases">
        <authorList>
            <consortium name="Pathogen Informatics"/>
        </authorList>
    </citation>
    <scope>NUCLEOTIDE SEQUENCE [LARGE SCALE GENOMIC DNA]</scope>
    <source>
        <strain>Denwood</strain>
        <strain evidence="3">Zambia</strain>
    </source>
</reference>
<evidence type="ECO:0000313" key="3">
    <source>
        <dbReference type="Proteomes" id="UP000269396"/>
    </source>
</evidence>
<evidence type="ECO:0000313" key="2">
    <source>
        <dbReference type="EMBL" id="VDP05492.1"/>
    </source>
</evidence>
<dbReference type="AlphaFoldDB" id="A0A183NQE5"/>
<dbReference type="InterPro" id="IPR040676">
    <property type="entry name" value="DUF5641"/>
</dbReference>